<keyword evidence="4" id="KW-1003">Cell membrane</keyword>
<dbReference type="RefSeq" id="WP_048552948.1">
    <property type="nucleotide sequence ID" value="NZ_HF570958.1"/>
</dbReference>
<feature type="transmembrane region" description="Helical" evidence="9">
    <location>
        <begin position="139"/>
        <end position="158"/>
    </location>
</feature>
<evidence type="ECO:0000256" key="6">
    <source>
        <dbReference type="ARBA" id="ARBA00022989"/>
    </source>
</evidence>
<keyword evidence="11" id="KW-1185">Reference proteome</keyword>
<name>A0A077LWE4_9MICO</name>
<comment type="similarity">
    <text evidence="2">Belongs to the autoinducer-2 exporter (AI-2E) (TC 2.A.86) family.</text>
</comment>
<dbReference type="Proteomes" id="UP000035721">
    <property type="component" value="Unassembled WGS sequence"/>
</dbReference>
<keyword evidence="7 9" id="KW-0472">Membrane</keyword>
<evidence type="ECO:0000313" key="11">
    <source>
        <dbReference type="Proteomes" id="UP000035721"/>
    </source>
</evidence>
<evidence type="ECO:0000256" key="4">
    <source>
        <dbReference type="ARBA" id="ARBA00022475"/>
    </source>
</evidence>
<evidence type="ECO:0000256" key="8">
    <source>
        <dbReference type="SAM" id="MobiDB-lite"/>
    </source>
</evidence>
<dbReference type="Pfam" id="PF01594">
    <property type="entry name" value="AI-2E_transport"/>
    <property type="match status" value="1"/>
</dbReference>
<accession>A0A077LWE4</accession>
<dbReference type="GO" id="GO:0055085">
    <property type="term" value="P:transmembrane transport"/>
    <property type="evidence" value="ECO:0007669"/>
    <property type="project" value="TreeGrafter"/>
</dbReference>
<evidence type="ECO:0000256" key="9">
    <source>
        <dbReference type="SAM" id="Phobius"/>
    </source>
</evidence>
<comment type="subcellular location">
    <subcellularLocation>
        <location evidence="1">Cell membrane</location>
        <topology evidence="1">Multi-pass membrane protein</topology>
    </subcellularLocation>
</comment>
<feature type="transmembrane region" description="Helical" evidence="9">
    <location>
        <begin position="327"/>
        <end position="353"/>
    </location>
</feature>
<gene>
    <name evidence="10" type="ORF">BN12_1150038</name>
</gene>
<reference evidence="10 11" key="1">
    <citation type="journal article" date="2013" name="ISME J.">
        <title>A metabolic model for members of the genus Tetrasphaera involved in enhanced biological phosphorus removal.</title>
        <authorList>
            <person name="Kristiansen R."/>
            <person name="Nguyen H.T.T."/>
            <person name="Saunders A.M."/>
            <person name="Nielsen J.L."/>
            <person name="Wimmer R."/>
            <person name="Le V.Q."/>
            <person name="McIlroy S.J."/>
            <person name="Petrovski S."/>
            <person name="Seviour R.J."/>
            <person name="Calteau A."/>
            <person name="Nielsen K.L."/>
            <person name="Nielsen P.H."/>
        </authorList>
    </citation>
    <scope>NUCLEOTIDE SEQUENCE [LARGE SCALE GENOMIC DNA]</scope>
    <source>
        <strain evidence="10 11">T1-X7</strain>
    </source>
</reference>
<feature type="transmembrane region" description="Helical" evidence="9">
    <location>
        <begin position="296"/>
        <end position="320"/>
    </location>
</feature>
<dbReference type="EMBL" id="CAJB01000019">
    <property type="protein sequence ID" value="CCH76245.1"/>
    <property type="molecule type" value="Genomic_DNA"/>
</dbReference>
<feature type="transmembrane region" description="Helical" evidence="9">
    <location>
        <begin position="81"/>
        <end position="101"/>
    </location>
</feature>
<evidence type="ECO:0000256" key="7">
    <source>
        <dbReference type="ARBA" id="ARBA00023136"/>
    </source>
</evidence>
<evidence type="ECO:0000256" key="3">
    <source>
        <dbReference type="ARBA" id="ARBA00022448"/>
    </source>
</evidence>
<evidence type="ECO:0000256" key="5">
    <source>
        <dbReference type="ARBA" id="ARBA00022692"/>
    </source>
</evidence>
<keyword evidence="3" id="KW-0813">Transport</keyword>
<evidence type="ECO:0000256" key="1">
    <source>
        <dbReference type="ARBA" id="ARBA00004651"/>
    </source>
</evidence>
<organism evidence="10 11">
    <name type="scientific">Nostocoides japonicum T1-X7</name>
    <dbReference type="NCBI Taxonomy" id="1194083"/>
    <lineage>
        <taxon>Bacteria</taxon>
        <taxon>Bacillati</taxon>
        <taxon>Actinomycetota</taxon>
        <taxon>Actinomycetes</taxon>
        <taxon>Micrococcales</taxon>
        <taxon>Intrasporangiaceae</taxon>
        <taxon>Nostocoides</taxon>
    </lineage>
</organism>
<evidence type="ECO:0000256" key="2">
    <source>
        <dbReference type="ARBA" id="ARBA00009773"/>
    </source>
</evidence>
<evidence type="ECO:0000313" key="10">
    <source>
        <dbReference type="EMBL" id="CCH76245.1"/>
    </source>
</evidence>
<feature type="transmembrane region" description="Helical" evidence="9">
    <location>
        <begin position="225"/>
        <end position="244"/>
    </location>
</feature>
<proteinExistence type="inferred from homology"/>
<dbReference type="PANTHER" id="PTHR21716:SF53">
    <property type="entry name" value="PERMEASE PERM-RELATED"/>
    <property type="match status" value="1"/>
</dbReference>
<keyword evidence="6 9" id="KW-1133">Transmembrane helix</keyword>
<feature type="transmembrane region" description="Helical" evidence="9">
    <location>
        <begin position="107"/>
        <end position="127"/>
    </location>
</feature>
<feature type="transmembrane region" description="Helical" evidence="9">
    <location>
        <begin position="373"/>
        <end position="406"/>
    </location>
</feature>
<feature type="region of interest" description="Disordered" evidence="8">
    <location>
        <begin position="16"/>
        <end position="41"/>
    </location>
</feature>
<sequence>MFETWREFRVRQRARLGAREDDTTDPTPPRTGDADAATRPAGEDVVAEIEQTGEVATDVVGAPRPTRFGTPGQPLNRRSPFYMGFVGAIGVVIAVGLWHLLGNLRTIMTIVLVATFLALALDPIVGWLTRRGLGRGPSVAIVSLGLLGIIAVLAFVVVPPVVSQAVSLVQAAPDYVQKLMNSPWVQKLNDEYGALDSLEKELKKHATDSSVIGGLFGGILGAGKAVVGGVFQVFTITVVTLYLLSSLPKVKGAMYALVPMSRRPRFTSLSEEILRRVGAYALGQVAVASVNGVLSFVMMTIVGIPYAAILAVVVGLLGLIPMVGATLGAVIVCIVAAFTDITYAVIAAVYYIAYQQFENYVVAPRVMQRTVSVPGLVTVIAAMIGGALMGVLGALIAIPVAAGIILIYQEVVVPRQNAN</sequence>
<dbReference type="GO" id="GO:0005886">
    <property type="term" value="C:plasma membrane"/>
    <property type="evidence" value="ECO:0007669"/>
    <property type="project" value="UniProtKB-SubCell"/>
</dbReference>
<protein>
    <submittedName>
        <fullName evidence="10">Membrane protein</fullName>
    </submittedName>
</protein>
<keyword evidence="5 9" id="KW-0812">Transmembrane</keyword>
<dbReference type="PANTHER" id="PTHR21716">
    <property type="entry name" value="TRANSMEMBRANE PROTEIN"/>
    <property type="match status" value="1"/>
</dbReference>
<dbReference type="AlphaFoldDB" id="A0A077LWE4"/>
<comment type="caution">
    <text evidence="10">The sequence shown here is derived from an EMBL/GenBank/DDBJ whole genome shotgun (WGS) entry which is preliminary data.</text>
</comment>
<dbReference type="InterPro" id="IPR002549">
    <property type="entry name" value="AI-2E-like"/>
</dbReference>